<protein>
    <submittedName>
        <fullName evidence="1">Uncharacterized protein</fullName>
    </submittedName>
</protein>
<evidence type="ECO:0000313" key="2">
    <source>
        <dbReference type="Proteomes" id="UP000008820"/>
    </source>
</evidence>
<dbReference type="EnsemblMetazoa" id="AAEL023472-RA">
    <property type="protein sequence ID" value="AAEL023472-PA"/>
    <property type="gene ID" value="AAEL023472"/>
</dbReference>
<sequence length="306" mass="35558">MALSKSNYLVYQETLQFLEFFKNMIFALEVGDKRHWKPWQAAIILATNSLLRLQDLFLNVKGYSFLLTSRFTQDCVENLFSQIRIRQKKPTALQFKGFLKSVTVSQYLTEVPGSSYDADERDWLIDFTTNVKQLKENKSVQMQKSKPVINELTKLGKQAALGRMNASEKNVVYHLAGMIVHKVAKHGAVCHQCIEKCLATEPYISDYSKLTITKDFTGQALVYVNEETFIYFLKLEIVFRSELENLNNENVFDTIESQLIHIPAAHLIPCHDLKRKLLRRFLFFRLKIHQPKKVHKNKFDSRSMAV</sequence>
<name>A0A6I8U603_AEDAE</name>
<reference evidence="1 2" key="1">
    <citation type="submission" date="2017-06" db="EMBL/GenBank/DDBJ databases">
        <title>Aedes aegypti genome working group (AGWG) sequencing and assembly.</title>
        <authorList>
            <consortium name="Aedes aegypti Genome Working Group (AGWG)"/>
            <person name="Matthews B.J."/>
        </authorList>
    </citation>
    <scope>NUCLEOTIDE SEQUENCE [LARGE SCALE GENOMIC DNA]</scope>
    <source>
        <strain evidence="1 2">LVP_AGWG</strain>
    </source>
</reference>
<dbReference type="AlphaFoldDB" id="A0A6I8U603"/>
<dbReference type="OrthoDB" id="8948150at2759"/>
<keyword evidence="2" id="KW-1185">Reference proteome</keyword>
<proteinExistence type="predicted"/>
<reference evidence="1" key="2">
    <citation type="submission" date="2020-05" db="UniProtKB">
        <authorList>
            <consortium name="EnsemblMetazoa"/>
        </authorList>
    </citation>
    <scope>IDENTIFICATION</scope>
    <source>
        <strain evidence="1">LVP_AGWG</strain>
    </source>
</reference>
<accession>A0A6I8U603</accession>
<dbReference type="Proteomes" id="UP000008820">
    <property type="component" value="Chromosome 3"/>
</dbReference>
<dbReference type="InParanoid" id="A0A6I8U603"/>
<gene>
    <name evidence="1" type="primary">110678689</name>
</gene>
<evidence type="ECO:0000313" key="1">
    <source>
        <dbReference type="EnsemblMetazoa" id="AAEL023472-PA"/>
    </source>
</evidence>
<organism evidence="1 2">
    <name type="scientific">Aedes aegypti</name>
    <name type="common">Yellowfever mosquito</name>
    <name type="synonym">Culex aegypti</name>
    <dbReference type="NCBI Taxonomy" id="7159"/>
    <lineage>
        <taxon>Eukaryota</taxon>
        <taxon>Metazoa</taxon>
        <taxon>Ecdysozoa</taxon>
        <taxon>Arthropoda</taxon>
        <taxon>Hexapoda</taxon>
        <taxon>Insecta</taxon>
        <taxon>Pterygota</taxon>
        <taxon>Neoptera</taxon>
        <taxon>Endopterygota</taxon>
        <taxon>Diptera</taxon>
        <taxon>Nematocera</taxon>
        <taxon>Culicoidea</taxon>
        <taxon>Culicidae</taxon>
        <taxon>Culicinae</taxon>
        <taxon>Aedini</taxon>
        <taxon>Aedes</taxon>
        <taxon>Stegomyia</taxon>
    </lineage>
</organism>